<evidence type="ECO:0000259" key="9">
    <source>
        <dbReference type="PROSITE" id="PS51755"/>
    </source>
</evidence>
<proteinExistence type="predicted"/>
<dbReference type="InterPro" id="IPR039420">
    <property type="entry name" value="WalR-like"/>
</dbReference>
<keyword evidence="2" id="KW-0805">Transcription regulation</keyword>
<reference evidence="10" key="1">
    <citation type="submission" date="2020-10" db="EMBL/GenBank/DDBJ databases">
        <authorList>
            <person name="Gilroy R."/>
        </authorList>
    </citation>
    <scope>NUCLEOTIDE SEQUENCE</scope>
    <source>
        <strain evidence="10">ChiW13-3771</strain>
    </source>
</reference>
<evidence type="ECO:0000256" key="5">
    <source>
        <dbReference type="ARBA" id="ARBA00024867"/>
    </source>
</evidence>
<dbReference type="PROSITE" id="PS50110">
    <property type="entry name" value="RESPONSE_REGULATORY"/>
    <property type="match status" value="1"/>
</dbReference>
<dbReference type="SMART" id="SM00862">
    <property type="entry name" value="Trans_reg_C"/>
    <property type="match status" value="1"/>
</dbReference>
<comment type="function">
    <text evidence="5">May play the central regulatory role in sporulation. It may be an element of the effector pathway responsible for the activation of sporulation genes in response to nutritional stress. Spo0A may act in concert with spo0H (a sigma factor) to control the expression of some genes that are critical to the sporulation process.</text>
</comment>
<evidence type="ECO:0000256" key="1">
    <source>
        <dbReference type="ARBA" id="ARBA00018672"/>
    </source>
</evidence>
<sequence>MQKIVIVEDDPTLRNELKHLLINNGYDVYQLLEYKNAAEKIIKFTPDLILLDILLPGANGQAILREIRENSEIPIIMLTSKTTEVDEIMSMSYGADDYVTKPYNPTLLLLRIQALLKRSGKQPAQEKQNYRGVTLNLLRSSIQYQDQELILSKNELTIFYFLLQHKGEIVSRDDLMDYLWDYNNFVDDNTLTVNINRLRKKLSEIGLSGVIQTRRKQGYLLV</sequence>
<feature type="domain" description="OmpR/PhoB-type" evidence="9">
    <location>
        <begin position="125"/>
        <end position="222"/>
    </location>
</feature>
<name>A0A9D1EG10_9FIRM</name>
<dbReference type="InterPro" id="IPR001789">
    <property type="entry name" value="Sig_transdc_resp-reg_receiver"/>
</dbReference>
<dbReference type="AlphaFoldDB" id="A0A9D1EG10"/>
<organism evidence="10 11">
    <name type="scientific">Candidatus Fimimorpha faecalis</name>
    <dbReference type="NCBI Taxonomy" id="2840824"/>
    <lineage>
        <taxon>Bacteria</taxon>
        <taxon>Bacillati</taxon>
        <taxon>Bacillota</taxon>
        <taxon>Clostridia</taxon>
        <taxon>Eubacteriales</taxon>
        <taxon>Candidatus Fimimorpha</taxon>
    </lineage>
</organism>
<accession>A0A9D1EG10</accession>
<evidence type="ECO:0000256" key="4">
    <source>
        <dbReference type="ARBA" id="ARBA00023163"/>
    </source>
</evidence>
<comment type="caution">
    <text evidence="10">The sequence shown here is derived from an EMBL/GenBank/DDBJ whole genome shotgun (WGS) entry which is preliminary data.</text>
</comment>
<dbReference type="GO" id="GO:0000976">
    <property type="term" value="F:transcription cis-regulatory region binding"/>
    <property type="evidence" value="ECO:0007669"/>
    <property type="project" value="TreeGrafter"/>
</dbReference>
<dbReference type="SMART" id="SM00448">
    <property type="entry name" value="REC"/>
    <property type="match status" value="1"/>
</dbReference>
<evidence type="ECO:0000256" key="7">
    <source>
        <dbReference type="PROSITE-ProRule" id="PRU01091"/>
    </source>
</evidence>
<feature type="domain" description="Response regulatory" evidence="8">
    <location>
        <begin position="3"/>
        <end position="116"/>
    </location>
</feature>
<keyword evidence="4" id="KW-0804">Transcription</keyword>
<dbReference type="InterPro" id="IPR036388">
    <property type="entry name" value="WH-like_DNA-bd_sf"/>
</dbReference>
<evidence type="ECO:0000256" key="6">
    <source>
        <dbReference type="PROSITE-ProRule" id="PRU00169"/>
    </source>
</evidence>
<feature type="DNA-binding region" description="OmpR/PhoB-type" evidence="7">
    <location>
        <begin position="125"/>
        <end position="222"/>
    </location>
</feature>
<dbReference type="Pfam" id="PF00072">
    <property type="entry name" value="Response_reg"/>
    <property type="match status" value="1"/>
</dbReference>
<gene>
    <name evidence="10" type="ORF">IAC96_12325</name>
</gene>
<protein>
    <recommendedName>
        <fullName evidence="1">Stage 0 sporulation protein A homolog</fullName>
    </recommendedName>
</protein>
<keyword evidence="3 7" id="KW-0238">DNA-binding</keyword>
<evidence type="ECO:0000313" key="11">
    <source>
        <dbReference type="Proteomes" id="UP000824201"/>
    </source>
</evidence>
<reference evidence="10" key="2">
    <citation type="journal article" date="2021" name="PeerJ">
        <title>Extensive microbial diversity within the chicken gut microbiome revealed by metagenomics and culture.</title>
        <authorList>
            <person name="Gilroy R."/>
            <person name="Ravi A."/>
            <person name="Getino M."/>
            <person name="Pursley I."/>
            <person name="Horton D.L."/>
            <person name="Alikhan N.F."/>
            <person name="Baker D."/>
            <person name="Gharbi K."/>
            <person name="Hall N."/>
            <person name="Watson M."/>
            <person name="Adriaenssens E.M."/>
            <person name="Foster-Nyarko E."/>
            <person name="Jarju S."/>
            <person name="Secka A."/>
            <person name="Antonio M."/>
            <person name="Oren A."/>
            <person name="Chaudhuri R.R."/>
            <person name="La Ragione R."/>
            <person name="Hildebrand F."/>
            <person name="Pallen M.J."/>
        </authorList>
    </citation>
    <scope>NUCLEOTIDE SEQUENCE</scope>
    <source>
        <strain evidence="10">ChiW13-3771</strain>
    </source>
</reference>
<dbReference type="Gene3D" id="1.10.10.10">
    <property type="entry name" value="Winged helix-like DNA-binding domain superfamily/Winged helix DNA-binding domain"/>
    <property type="match status" value="1"/>
</dbReference>
<dbReference type="Gene3D" id="3.40.50.2300">
    <property type="match status" value="1"/>
</dbReference>
<dbReference type="InterPro" id="IPR001867">
    <property type="entry name" value="OmpR/PhoB-type_DNA-bd"/>
</dbReference>
<dbReference type="PANTHER" id="PTHR48111:SF43">
    <property type="entry name" value="STAGE 0 SPORULATION PROTEIN A HOMOLOG"/>
    <property type="match status" value="1"/>
</dbReference>
<evidence type="ECO:0000256" key="2">
    <source>
        <dbReference type="ARBA" id="ARBA00023015"/>
    </source>
</evidence>
<dbReference type="EMBL" id="DVHN01000172">
    <property type="protein sequence ID" value="HIR89722.1"/>
    <property type="molecule type" value="Genomic_DNA"/>
</dbReference>
<dbReference type="PROSITE" id="PS51755">
    <property type="entry name" value="OMPR_PHOB"/>
    <property type="match status" value="1"/>
</dbReference>
<keyword evidence="6" id="KW-0597">Phosphoprotein</keyword>
<dbReference type="Proteomes" id="UP000824201">
    <property type="component" value="Unassembled WGS sequence"/>
</dbReference>
<dbReference type="GO" id="GO:0000156">
    <property type="term" value="F:phosphorelay response regulator activity"/>
    <property type="evidence" value="ECO:0007669"/>
    <property type="project" value="TreeGrafter"/>
</dbReference>
<evidence type="ECO:0000259" key="8">
    <source>
        <dbReference type="PROSITE" id="PS50110"/>
    </source>
</evidence>
<dbReference type="Pfam" id="PF00486">
    <property type="entry name" value="Trans_reg_C"/>
    <property type="match status" value="1"/>
</dbReference>
<feature type="modified residue" description="4-aspartylphosphate" evidence="6">
    <location>
        <position position="52"/>
    </location>
</feature>
<dbReference type="GO" id="GO:0006355">
    <property type="term" value="P:regulation of DNA-templated transcription"/>
    <property type="evidence" value="ECO:0007669"/>
    <property type="project" value="InterPro"/>
</dbReference>
<dbReference type="InterPro" id="IPR011006">
    <property type="entry name" value="CheY-like_superfamily"/>
</dbReference>
<evidence type="ECO:0000256" key="3">
    <source>
        <dbReference type="ARBA" id="ARBA00023125"/>
    </source>
</evidence>
<dbReference type="CDD" id="cd00383">
    <property type="entry name" value="trans_reg_C"/>
    <property type="match status" value="1"/>
</dbReference>
<dbReference type="PANTHER" id="PTHR48111">
    <property type="entry name" value="REGULATOR OF RPOS"/>
    <property type="match status" value="1"/>
</dbReference>
<dbReference type="GO" id="GO:0032993">
    <property type="term" value="C:protein-DNA complex"/>
    <property type="evidence" value="ECO:0007669"/>
    <property type="project" value="TreeGrafter"/>
</dbReference>
<dbReference type="GO" id="GO:0005829">
    <property type="term" value="C:cytosol"/>
    <property type="evidence" value="ECO:0007669"/>
    <property type="project" value="TreeGrafter"/>
</dbReference>
<dbReference type="SUPFAM" id="SSF52172">
    <property type="entry name" value="CheY-like"/>
    <property type="match status" value="1"/>
</dbReference>
<evidence type="ECO:0000313" key="10">
    <source>
        <dbReference type="EMBL" id="HIR89722.1"/>
    </source>
</evidence>